<feature type="region of interest" description="Disordered" evidence="4">
    <location>
        <begin position="378"/>
        <end position="405"/>
    </location>
</feature>
<dbReference type="CDD" id="cd01392">
    <property type="entry name" value="HTH_LacI"/>
    <property type="match status" value="1"/>
</dbReference>
<evidence type="ECO:0000259" key="5">
    <source>
        <dbReference type="PROSITE" id="PS50932"/>
    </source>
</evidence>
<evidence type="ECO:0000256" key="3">
    <source>
        <dbReference type="ARBA" id="ARBA00023163"/>
    </source>
</evidence>
<gene>
    <name evidence="6" type="ORF">GCM10010361_32400</name>
</gene>
<keyword evidence="1" id="KW-0805">Transcription regulation</keyword>
<dbReference type="PANTHER" id="PTHR30146">
    <property type="entry name" value="LACI-RELATED TRANSCRIPTIONAL REPRESSOR"/>
    <property type="match status" value="1"/>
</dbReference>
<feature type="compositionally biased region" description="Basic and acidic residues" evidence="4">
    <location>
        <begin position="395"/>
        <end position="405"/>
    </location>
</feature>
<dbReference type="InterPro" id="IPR000843">
    <property type="entry name" value="HTH_LacI"/>
</dbReference>
<dbReference type="SUPFAM" id="SSF53822">
    <property type="entry name" value="Periplasmic binding protein-like I"/>
    <property type="match status" value="1"/>
</dbReference>
<comment type="caution">
    <text evidence="6">The sequence shown here is derived from an EMBL/GenBank/DDBJ whole genome shotgun (WGS) entry which is preliminary data.</text>
</comment>
<evidence type="ECO:0000256" key="2">
    <source>
        <dbReference type="ARBA" id="ARBA00023125"/>
    </source>
</evidence>
<dbReference type="InterPro" id="IPR046335">
    <property type="entry name" value="LacI/GalR-like_sensor"/>
</dbReference>
<keyword evidence="2 6" id="KW-0238">DNA-binding</keyword>
<proteinExistence type="predicted"/>
<dbReference type="Pfam" id="PF00356">
    <property type="entry name" value="LacI"/>
    <property type="match status" value="1"/>
</dbReference>
<feature type="domain" description="HTH lacI-type" evidence="5">
    <location>
        <begin position="59"/>
        <end position="113"/>
    </location>
</feature>
<evidence type="ECO:0000256" key="4">
    <source>
        <dbReference type="SAM" id="MobiDB-lite"/>
    </source>
</evidence>
<protein>
    <submittedName>
        <fullName evidence="6">LacI family DNA-binding transcriptional regulator</fullName>
    </submittedName>
</protein>
<dbReference type="Pfam" id="PF13377">
    <property type="entry name" value="Peripla_BP_3"/>
    <property type="match status" value="1"/>
</dbReference>
<evidence type="ECO:0000313" key="7">
    <source>
        <dbReference type="Proteomes" id="UP001500909"/>
    </source>
</evidence>
<dbReference type="PROSITE" id="PS50932">
    <property type="entry name" value="HTH_LACI_2"/>
    <property type="match status" value="1"/>
</dbReference>
<keyword evidence="3" id="KW-0804">Transcription</keyword>
<dbReference type="CDD" id="cd06267">
    <property type="entry name" value="PBP1_LacI_sugar_binding-like"/>
    <property type="match status" value="1"/>
</dbReference>
<dbReference type="PANTHER" id="PTHR30146:SF109">
    <property type="entry name" value="HTH-TYPE TRANSCRIPTIONAL REGULATOR GALS"/>
    <property type="match status" value="1"/>
</dbReference>
<dbReference type="GO" id="GO:0003677">
    <property type="term" value="F:DNA binding"/>
    <property type="evidence" value="ECO:0007669"/>
    <property type="project" value="UniProtKB-KW"/>
</dbReference>
<dbReference type="Gene3D" id="1.10.260.40">
    <property type="entry name" value="lambda repressor-like DNA-binding domains"/>
    <property type="match status" value="1"/>
</dbReference>
<dbReference type="EMBL" id="BAAABY010000023">
    <property type="protein sequence ID" value="GAA0465831.1"/>
    <property type="molecule type" value="Genomic_DNA"/>
</dbReference>
<reference evidence="7" key="1">
    <citation type="journal article" date="2019" name="Int. J. Syst. Evol. Microbiol.">
        <title>The Global Catalogue of Microorganisms (GCM) 10K type strain sequencing project: providing services to taxonomists for standard genome sequencing and annotation.</title>
        <authorList>
            <consortium name="The Broad Institute Genomics Platform"/>
            <consortium name="The Broad Institute Genome Sequencing Center for Infectious Disease"/>
            <person name="Wu L."/>
            <person name="Ma J."/>
        </authorList>
    </citation>
    <scope>NUCLEOTIDE SEQUENCE [LARGE SCALE GENOMIC DNA]</scope>
    <source>
        <strain evidence="7">JCM 4805</strain>
    </source>
</reference>
<dbReference type="InterPro" id="IPR028082">
    <property type="entry name" value="Peripla_BP_I"/>
</dbReference>
<evidence type="ECO:0000313" key="6">
    <source>
        <dbReference type="EMBL" id="GAA0465831.1"/>
    </source>
</evidence>
<name>A0ABP3JWP9_9ACTN</name>
<dbReference type="Gene3D" id="3.40.50.2300">
    <property type="match status" value="2"/>
</dbReference>
<organism evidence="6 7">
    <name type="scientific">Streptomyces olivaceiscleroticus</name>
    <dbReference type="NCBI Taxonomy" id="68245"/>
    <lineage>
        <taxon>Bacteria</taxon>
        <taxon>Bacillati</taxon>
        <taxon>Actinomycetota</taxon>
        <taxon>Actinomycetes</taxon>
        <taxon>Kitasatosporales</taxon>
        <taxon>Streptomycetaceae</taxon>
        <taxon>Streptomyces</taxon>
    </lineage>
</organism>
<keyword evidence="7" id="KW-1185">Reference proteome</keyword>
<dbReference type="InterPro" id="IPR010982">
    <property type="entry name" value="Lambda_DNA-bd_dom_sf"/>
</dbReference>
<evidence type="ECO:0000256" key="1">
    <source>
        <dbReference type="ARBA" id="ARBA00023015"/>
    </source>
</evidence>
<dbReference type="Proteomes" id="UP001500909">
    <property type="component" value="Unassembled WGS sequence"/>
</dbReference>
<sequence>MAGLPQIAQPTRPDRIPPGTRDPSELLIFPVDDNAVTDRVHACYTCATFRTMLPAQRHPTMADVAERAGVSVSTVSRTLRGLSTVSDEARAKVEAAARELSFVISRQASSLVTGKTGTVAVLAPTLGSWFVGQVLRGLSEVLRDAGLDLKVYSVADLAERAAFFDQLPARRNADALLVISFDLTEEEFARLDGLGVPVVYVSQHAPGRASVYVEDVAAARGGTRYLRGLGHRRIAFVRAAPDSGFTCSSRTRLFGYREALAEAALPYDEDLVVATSRGRRATAEAVGQLLCLADPPTAVFAETDEIAIEVLSVLRSSGIAVPDRLSVLGFDDHDHAEWLDLTTIAQPAVEVGRASGTLAHTLIDDPTADATRHVVLPTHLIPRGTTGPVPQSAPEPKRESESAQP</sequence>
<feature type="region of interest" description="Disordered" evidence="4">
    <location>
        <begin position="1"/>
        <end position="23"/>
    </location>
</feature>
<dbReference type="SMART" id="SM00354">
    <property type="entry name" value="HTH_LACI"/>
    <property type="match status" value="1"/>
</dbReference>
<dbReference type="SUPFAM" id="SSF47413">
    <property type="entry name" value="lambda repressor-like DNA-binding domains"/>
    <property type="match status" value="1"/>
</dbReference>
<accession>A0ABP3JWP9</accession>